<organism evidence="2 3">
    <name type="scientific">Staurois parvus</name>
    <dbReference type="NCBI Taxonomy" id="386267"/>
    <lineage>
        <taxon>Eukaryota</taxon>
        <taxon>Metazoa</taxon>
        <taxon>Chordata</taxon>
        <taxon>Craniata</taxon>
        <taxon>Vertebrata</taxon>
        <taxon>Euteleostomi</taxon>
        <taxon>Amphibia</taxon>
        <taxon>Batrachia</taxon>
        <taxon>Anura</taxon>
        <taxon>Neobatrachia</taxon>
        <taxon>Ranoidea</taxon>
        <taxon>Ranidae</taxon>
        <taxon>Staurois</taxon>
    </lineage>
</organism>
<dbReference type="EMBL" id="CATNWA010010529">
    <property type="protein sequence ID" value="CAI9560046.1"/>
    <property type="molecule type" value="Genomic_DNA"/>
</dbReference>
<dbReference type="InterPro" id="IPR002492">
    <property type="entry name" value="Transposase_Tc1-like"/>
</dbReference>
<protein>
    <recommendedName>
        <fullName evidence="1">Transposase Tc1-like domain-containing protein</fullName>
    </recommendedName>
</protein>
<gene>
    <name evidence="2" type="ORF">SPARVUS_LOCUS5177251</name>
</gene>
<dbReference type="InterPro" id="IPR036397">
    <property type="entry name" value="RNaseH_sf"/>
</dbReference>
<dbReference type="Proteomes" id="UP001162483">
    <property type="component" value="Unassembled WGS sequence"/>
</dbReference>
<dbReference type="Gene3D" id="3.30.420.10">
    <property type="entry name" value="Ribonuclease H-like superfamily/Ribonuclease H"/>
    <property type="match status" value="1"/>
</dbReference>
<name>A0ABN9CKA9_9NEOB</name>
<evidence type="ECO:0000259" key="1">
    <source>
        <dbReference type="Pfam" id="PF01498"/>
    </source>
</evidence>
<evidence type="ECO:0000313" key="3">
    <source>
        <dbReference type="Proteomes" id="UP001162483"/>
    </source>
</evidence>
<proteinExistence type="predicted"/>
<feature type="domain" description="Transposase Tc1-like" evidence="1">
    <location>
        <begin position="2"/>
        <end position="68"/>
    </location>
</feature>
<keyword evidence="3" id="KW-1185">Reference proteome</keyword>
<evidence type="ECO:0000313" key="2">
    <source>
        <dbReference type="EMBL" id="CAI9560046.1"/>
    </source>
</evidence>
<reference evidence="2" key="1">
    <citation type="submission" date="2023-05" db="EMBL/GenBank/DDBJ databases">
        <authorList>
            <person name="Stuckert A."/>
        </authorList>
    </citation>
    <scope>NUCLEOTIDE SEQUENCE</scope>
</reference>
<comment type="caution">
    <text evidence="2">The sequence shown here is derived from an EMBL/GenBank/DDBJ whole genome shotgun (WGS) entry which is preliminary data.</text>
</comment>
<dbReference type="Pfam" id="PF01498">
    <property type="entry name" value="HTH_Tnp_Tc3_2"/>
    <property type="match status" value="1"/>
</dbReference>
<sequence>MQRVEENCHASSLQLANKVESQTGVIASRYTVQHTLQRNGVHGCCPQRKPLLKPMRKKAHPEFARAHAEKEEDYWDSILWSDETNISVFGTDGFKTVWCHKGEVYKEKCMVKHGETWWAQCPVGLHECC</sequence>
<accession>A0ABN9CKA9</accession>